<keyword evidence="3" id="KW-1185">Reference proteome</keyword>
<accession>A0AAD3HI24</accession>
<evidence type="ECO:0000313" key="2">
    <source>
        <dbReference type="EMBL" id="GFR41647.1"/>
    </source>
</evidence>
<feature type="compositionally biased region" description="Acidic residues" evidence="1">
    <location>
        <begin position="200"/>
        <end position="257"/>
    </location>
</feature>
<dbReference type="AlphaFoldDB" id="A0AAD3HI24"/>
<gene>
    <name evidence="2" type="ORF">Agub_g2384</name>
</gene>
<proteinExistence type="predicted"/>
<evidence type="ECO:0000256" key="1">
    <source>
        <dbReference type="SAM" id="MobiDB-lite"/>
    </source>
</evidence>
<organism evidence="2 3">
    <name type="scientific">Astrephomene gubernaculifera</name>
    <dbReference type="NCBI Taxonomy" id="47775"/>
    <lineage>
        <taxon>Eukaryota</taxon>
        <taxon>Viridiplantae</taxon>
        <taxon>Chlorophyta</taxon>
        <taxon>core chlorophytes</taxon>
        <taxon>Chlorophyceae</taxon>
        <taxon>CS clade</taxon>
        <taxon>Chlamydomonadales</taxon>
        <taxon>Astrephomenaceae</taxon>
        <taxon>Astrephomene</taxon>
    </lineage>
</organism>
<dbReference type="EMBL" id="BMAR01000002">
    <property type="protein sequence ID" value="GFR41647.1"/>
    <property type="molecule type" value="Genomic_DNA"/>
</dbReference>
<feature type="region of interest" description="Disordered" evidence="1">
    <location>
        <begin position="195"/>
        <end position="257"/>
    </location>
</feature>
<sequence>MADRRRAELAESVTDACEGLTQCGFLGLMETPVLKVFSELHKLHDTEQLSNLIAALEDSAARMMSRKAAPSFPELMVLSQLLLDVEGPAAPPEGADSPLDSEFRSLSANLRLALCTALQQFARKGSEEAQQGLDMATGMLLMLHEKVAGDQLVTLAVEHAMLRLLHRAHKCVLLMRDRTWALAALNKQIAELKEYKPDENEAAEGEGDEEMEEEDDDDDDDDEELDEEDEVDEEVEDEEGDAEEEAAGGDGEGEGAE</sequence>
<protein>
    <submittedName>
        <fullName evidence="2">Uncharacterized protein</fullName>
    </submittedName>
</protein>
<dbReference type="Proteomes" id="UP001054857">
    <property type="component" value="Unassembled WGS sequence"/>
</dbReference>
<dbReference type="SUPFAM" id="SSF48371">
    <property type="entry name" value="ARM repeat"/>
    <property type="match status" value="1"/>
</dbReference>
<name>A0AAD3HI24_9CHLO</name>
<reference evidence="2 3" key="1">
    <citation type="journal article" date="2021" name="Sci. Rep.">
        <title>Genome sequencing of the multicellular alga Astrephomene provides insights into convergent evolution of germ-soma differentiation.</title>
        <authorList>
            <person name="Yamashita S."/>
            <person name="Yamamoto K."/>
            <person name="Matsuzaki R."/>
            <person name="Suzuki S."/>
            <person name="Yamaguchi H."/>
            <person name="Hirooka S."/>
            <person name="Minakuchi Y."/>
            <person name="Miyagishima S."/>
            <person name="Kawachi M."/>
            <person name="Toyoda A."/>
            <person name="Nozaki H."/>
        </authorList>
    </citation>
    <scope>NUCLEOTIDE SEQUENCE [LARGE SCALE GENOMIC DNA]</scope>
    <source>
        <strain evidence="2 3">NIES-4017</strain>
    </source>
</reference>
<evidence type="ECO:0000313" key="3">
    <source>
        <dbReference type="Proteomes" id="UP001054857"/>
    </source>
</evidence>
<dbReference type="InterPro" id="IPR016024">
    <property type="entry name" value="ARM-type_fold"/>
</dbReference>
<comment type="caution">
    <text evidence="2">The sequence shown here is derived from an EMBL/GenBank/DDBJ whole genome shotgun (WGS) entry which is preliminary data.</text>
</comment>